<evidence type="ECO:0000256" key="2">
    <source>
        <dbReference type="ARBA" id="ARBA00022829"/>
    </source>
</evidence>
<reference evidence="6" key="1">
    <citation type="submission" date="2020-08" db="EMBL/GenBank/DDBJ databases">
        <title>Genomic Encyclopedia of Type Strains, Phase IV (KMG-V): Genome sequencing to study the core and pangenomes of soil and plant-associated prokaryotes.</title>
        <authorList>
            <person name="Whitman W."/>
        </authorList>
    </citation>
    <scope>NUCLEOTIDE SEQUENCE [LARGE SCALE GENOMIC DNA]</scope>
    <source>
        <strain evidence="6">M8UP27</strain>
    </source>
</reference>
<dbReference type="InterPro" id="IPR050336">
    <property type="entry name" value="Chromosome_partition/occlusion"/>
</dbReference>
<feature type="compositionally biased region" description="Basic residues" evidence="4">
    <location>
        <begin position="510"/>
        <end position="522"/>
    </location>
</feature>
<name>A0A7W8IN12_9BACT</name>
<evidence type="ECO:0000259" key="5">
    <source>
        <dbReference type="SMART" id="SM00470"/>
    </source>
</evidence>
<evidence type="ECO:0000256" key="3">
    <source>
        <dbReference type="ARBA" id="ARBA00023125"/>
    </source>
</evidence>
<dbReference type="PANTHER" id="PTHR33375">
    <property type="entry name" value="CHROMOSOME-PARTITIONING PROTEIN PARB-RELATED"/>
    <property type="match status" value="1"/>
</dbReference>
<organism evidence="6 7">
    <name type="scientific">Tunturiibacter empetritectus</name>
    <dbReference type="NCBI Taxonomy" id="3069691"/>
    <lineage>
        <taxon>Bacteria</taxon>
        <taxon>Pseudomonadati</taxon>
        <taxon>Acidobacteriota</taxon>
        <taxon>Terriglobia</taxon>
        <taxon>Terriglobales</taxon>
        <taxon>Acidobacteriaceae</taxon>
        <taxon>Tunturiibacter</taxon>
    </lineage>
</organism>
<feature type="compositionally biased region" description="Basic residues" evidence="4">
    <location>
        <begin position="488"/>
        <end position="502"/>
    </location>
</feature>
<dbReference type="InterPro" id="IPR003115">
    <property type="entry name" value="ParB_N"/>
</dbReference>
<keyword evidence="2" id="KW-0159">Chromosome partition</keyword>
<dbReference type="InterPro" id="IPR041468">
    <property type="entry name" value="HTH_ParB/Spo0J"/>
</dbReference>
<dbReference type="CDD" id="cd16393">
    <property type="entry name" value="SPO0J_N"/>
    <property type="match status" value="1"/>
</dbReference>
<comment type="caution">
    <text evidence="6">The sequence shown here is derived from an EMBL/GenBank/DDBJ whole genome shotgun (WGS) entry which is preliminary data.</text>
</comment>
<evidence type="ECO:0000256" key="1">
    <source>
        <dbReference type="ARBA" id="ARBA00006295"/>
    </source>
</evidence>
<dbReference type="GO" id="GO:0005694">
    <property type="term" value="C:chromosome"/>
    <property type="evidence" value="ECO:0007669"/>
    <property type="project" value="TreeGrafter"/>
</dbReference>
<dbReference type="Gene3D" id="1.10.10.2830">
    <property type="match status" value="1"/>
</dbReference>
<dbReference type="InterPro" id="IPR004437">
    <property type="entry name" value="ParB/RepB/Spo0J"/>
</dbReference>
<comment type="similarity">
    <text evidence="1">Belongs to the ParB family.</text>
</comment>
<dbReference type="GO" id="GO:0045881">
    <property type="term" value="P:positive regulation of sporulation resulting in formation of a cellular spore"/>
    <property type="evidence" value="ECO:0007669"/>
    <property type="project" value="TreeGrafter"/>
</dbReference>
<dbReference type="Pfam" id="PF02195">
    <property type="entry name" value="ParB_N"/>
    <property type="match status" value="1"/>
</dbReference>
<dbReference type="PANTHER" id="PTHR33375:SF1">
    <property type="entry name" value="CHROMOSOME-PARTITIONING PROTEIN PARB-RELATED"/>
    <property type="match status" value="1"/>
</dbReference>
<dbReference type="GO" id="GO:0007059">
    <property type="term" value="P:chromosome segregation"/>
    <property type="evidence" value="ECO:0007669"/>
    <property type="project" value="UniProtKB-KW"/>
</dbReference>
<dbReference type="SUPFAM" id="SSF110849">
    <property type="entry name" value="ParB/Sulfiredoxin"/>
    <property type="match status" value="1"/>
</dbReference>
<evidence type="ECO:0000256" key="4">
    <source>
        <dbReference type="SAM" id="MobiDB-lite"/>
    </source>
</evidence>
<feature type="region of interest" description="Disordered" evidence="4">
    <location>
        <begin position="479"/>
        <end position="522"/>
    </location>
</feature>
<evidence type="ECO:0000313" key="6">
    <source>
        <dbReference type="EMBL" id="MBB5319485.1"/>
    </source>
</evidence>
<keyword evidence="3" id="KW-0238">DNA-binding</keyword>
<keyword evidence="7" id="KW-1185">Reference proteome</keyword>
<dbReference type="InterPro" id="IPR036086">
    <property type="entry name" value="ParB/Sulfiredoxin_sf"/>
</dbReference>
<dbReference type="SMART" id="SM00470">
    <property type="entry name" value="ParB"/>
    <property type="match status" value="1"/>
</dbReference>
<feature type="domain" description="ParB-like N-terminal" evidence="5">
    <location>
        <begin position="8"/>
        <end position="97"/>
    </location>
</feature>
<dbReference type="Pfam" id="PF17762">
    <property type="entry name" value="HTH_ParB"/>
    <property type="match status" value="1"/>
</dbReference>
<dbReference type="GO" id="GO:0003677">
    <property type="term" value="F:DNA binding"/>
    <property type="evidence" value="ECO:0007669"/>
    <property type="project" value="UniProtKB-KW"/>
</dbReference>
<dbReference type="FunFam" id="1.10.10.2830:FF:000001">
    <property type="entry name" value="Chromosome partitioning protein ParB"/>
    <property type="match status" value="1"/>
</dbReference>
<dbReference type="AlphaFoldDB" id="A0A7W8IN12"/>
<evidence type="ECO:0000313" key="7">
    <source>
        <dbReference type="Proteomes" id="UP000568106"/>
    </source>
</evidence>
<gene>
    <name evidence="6" type="ORF">HDF09_004194</name>
</gene>
<protein>
    <submittedName>
        <fullName evidence="6">ParB family chromosome partitioning protein</fullName>
    </submittedName>
</protein>
<dbReference type="Proteomes" id="UP000568106">
    <property type="component" value="Unassembled WGS sequence"/>
</dbReference>
<dbReference type="FunFam" id="3.90.1530.30:FF:000001">
    <property type="entry name" value="Chromosome partitioning protein ParB"/>
    <property type="match status" value="1"/>
</dbReference>
<dbReference type="EMBL" id="JACHDY010000009">
    <property type="protein sequence ID" value="MBB5319485.1"/>
    <property type="molecule type" value="Genomic_DNA"/>
</dbReference>
<dbReference type="NCBIfam" id="TIGR00180">
    <property type="entry name" value="parB_part"/>
    <property type="match status" value="1"/>
</dbReference>
<sequence length="522" mass="58435">MKNNAGFQTIALTRIHESTTNPRRIFDESKLAELAASLRTQGLIQPITVRPNSDGYEIVAGARRFRAAHLAELTELPVRIVQLSDEQSLEWQIIENSQRVDVHPYEEAQGYQRLLDLPGYDVATLAEKTGKSDSHIYARLALLQLIPEVAEAFQTERITASHANLIARLPQEKQAEAFAQCWRKDYQDKEAHLLPAKYLSSWIANNVYLPLDESPFDREDATLNADSGACSNCPRRSGYNTSLFSDVTGGDQCLDGNCYHIKLNEHVRREVLARPELVQIETAFRNPKERQPEALSRNEYTEVDAPKDENEDSEPVTPCEASKTAIVVYGEGAGTTRTVCTDPDCPVHHPRRVAPIDPDAEARQKQHEKEQARRKRLMKQRAETFNRILDSAPTTFTAPQLRVLLRALIHIDSYDFADDVAAHFVSDDENNQQTGEEVLLSVVDGLEDDKLSSFALRLALTGHADIPRENEIDHLAEAEAVFAPPQPKKAKAKKTTPKKAAKKPTPIKTKTAKKKTTKKLAA</sequence>
<dbReference type="Gene3D" id="3.90.1530.30">
    <property type="match status" value="1"/>
</dbReference>
<dbReference type="SUPFAM" id="SSF109709">
    <property type="entry name" value="KorB DNA-binding domain-like"/>
    <property type="match status" value="1"/>
</dbReference>
<feature type="region of interest" description="Disordered" evidence="4">
    <location>
        <begin position="283"/>
        <end position="318"/>
    </location>
</feature>
<accession>A0A7W8IN12</accession>
<proteinExistence type="inferred from homology"/>